<comment type="caution">
    <text evidence="7">The sequence shown here is derived from an EMBL/GenBank/DDBJ whole genome shotgun (WGS) entry which is preliminary data.</text>
</comment>
<keyword evidence="2 6" id="KW-0812">Transmembrane</keyword>
<evidence type="ECO:0000313" key="8">
    <source>
        <dbReference type="Proteomes" id="UP000075799"/>
    </source>
</evidence>
<accession>A0A161PEQ7</accession>
<dbReference type="GO" id="GO:0046872">
    <property type="term" value="F:metal ion binding"/>
    <property type="evidence" value="ECO:0007669"/>
    <property type="project" value="UniProtKB-KW"/>
</dbReference>
<proteinExistence type="predicted"/>
<dbReference type="RefSeq" id="WP_063205581.1">
    <property type="nucleotide sequence ID" value="NZ_LUKD01000001.1"/>
</dbReference>
<feature type="binding site" evidence="5">
    <location>
        <position position="188"/>
    </location>
    <ligand>
        <name>Zn(2+)</name>
        <dbReference type="ChEBI" id="CHEBI:29105"/>
    </ligand>
</feature>
<feature type="transmembrane region" description="Helical" evidence="6">
    <location>
        <begin position="132"/>
        <end position="149"/>
    </location>
</feature>
<dbReference type="Proteomes" id="UP000075799">
    <property type="component" value="Unassembled WGS sequence"/>
</dbReference>
<feature type="binding site" evidence="5">
    <location>
        <position position="66"/>
    </location>
    <ligand>
        <name>Zn(2+)</name>
        <dbReference type="ChEBI" id="CHEBI:29105"/>
    </ligand>
</feature>
<evidence type="ECO:0000256" key="3">
    <source>
        <dbReference type="ARBA" id="ARBA00022989"/>
    </source>
</evidence>
<keyword evidence="5" id="KW-0479">Metal-binding</keyword>
<dbReference type="Pfam" id="PF03006">
    <property type="entry name" value="HlyIII"/>
    <property type="match status" value="1"/>
</dbReference>
<dbReference type="GO" id="GO:0016020">
    <property type="term" value="C:membrane"/>
    <property type="evidence" value="ECO:0007669"/>
    <property type="project" value="UniProtKB-SubCell"/>
</dbReference>
<dbReference type="EMBL" id="LUKD01000001">
    <property type="protein sequence ID" value="KYG68874.1"/>
    <property type="molecule type" value="Genomic_DNA"/>
</dbReference>
<gene>
    <name evidence="7" type="ORF">AZI87_06495</name>
</gene>
<evidence type="ECO:0000313" key="7">
    <source>
        <dbReference type="EMBL" id="KYG68874.1"/>
    </source>
</evidence>
<dbReference type="PANTHER" id="PTHR20855">
    <property type="entry name" value="ADIPOR/PROGESTIN RECEPTOR-RELATED"/>
    <property type="match status" value="1"/>
</dbReference>
<organism evidence="7 8">
    <name type="scientific">Bdellovibrio bacteriovorus</name>
    <dbReference type="NCBI Taxonomy" id="959"/>
    <lineage>
        <taxon>Bacteria</taxon>
        <taxon>Pseudomonadati</taxon>
        <taxon>Bdellovibrionota</taxon>
        <taxon>Bdellovibrionia</taxon>
        <taxon>Bdellovibrionales</taxon>
        <taxon>Pseudobdellovibrionaceae</taxon>
        <taxon>Bdellovibrio</taxon>
    </lineage>
</organism>
<dbReference type="InterPro" id="IPR004254">
    <property type="entry name" value="AdipoR/HlyIII-related"/>
</dbReference>
<dbReference type="PANTHER" id="PTHR20855:SF3">
    <property type="entry name" value="LD03007P"/>
    <property type="match status" value="1"/>
</dbReference>
<dbReference type="OrthoDB" id="5292759at2"/>
<evidence type="ECO:0000256" key="1">
    <source>
        <dbReference type="ARBA" id="ARBA00004141"/>
    </source>
</evidence>
<feature type="transmembrane region" description="Helical" evidence="6">
    <location>
        <begin position="43"/>
        <end position="61"/>
    </location>
</feature>
<feature type="transmembrane region" description="Helical" evidence="6">
    <location>
        <begin position="20"/>
        <end position="37"/>
    </location>
</feature>
<feature type="transmembrane region" description="Helical" evidence="6">
    <location>
        <begin position="155"/>
        <end position="179"/>
    </location>
</feature>
<evidence type="ECO:0000256" key="5">
    <source>
        <dbReference type="PIRSR" id="PIRSR604254-1"/>
    </source>
</evidence>
<evidence type="ECO:0000256" key="6">
    <source>
        <dbReference type="SAM" id="Phobius"/>
    </source>
</evidence>
<reference evidence="7 8" key="1">
    <citation type="submission" date="2016-03" db="EMBL/GenBank/DDBJ databases">
        <authorList>
            <person name="Ploux O."/>
        </authorList>
    </citation>
    <scope>NUCLEOTIDE SEQUENCE [LARGE SCALE GENOMIC DNA]</scope>
    <source>
        <strain evidence="7 8">EC13</strain>
    </source>
</reference>
<feature type="transmembrane region" description="Helical" evidence="6">
    <location>
        <begin position="106"/>
        <end position="125"/>
    </location>
</feature>
<name>A0A161PEQ7_BDEBC</name>
<feature type="transmembrane region" description="Helical" evidence="6">
    <location>
        <begin position="82"/>
        <end position="100"/>
    </location>
</feature>
<evidence type="ECO:0000256" key="2">
    <source>
        <dbReference type="ARBA" id="ARBA00022692"/>
    </source>
</evidence>
<keyword evidence="4 6" id="KW-0472">Membrane</keyword>
<protein>
    <submittedName>
        <fullName evidence="7">Hemolysin III</fullName>
    </submittedName>
</protein>
<sequence>MKVLPQVQDGERFNTFSHALGAFLALLGSVLLIGLAASKQDTWRLFSFSVYAFTTVGLYCISTMYHGSQGQKKNFYRKLDYIGIYLKIAGNYTPYAILALRGNTGWIVLGVVWALAVLGIMWELVATSKNRNFSFALYGIMSVTVLPALKQLMDAIPPMGFAMIMAGFISYAIGVYFFFNDTKIKHGHGMWHLCVMAGTAFQYLCVLIYLT</sequence>
<feature type="transmembrane region" description="Helical" evidence="6">
    <location>
        <begin position="191"/>
        <end position="210"/>
    </location>
</feature>
<evidence type="ECO:0000256" key="4">
    <source>
        <dbReference type="ARBA" id="ARBA00023136"/>
    </source>
</evidence>
<dbReference type="AlphaFoldDB" id="A0A161PEQ7"/>
<comment type="subcellular location">
    <subcellularLocation>
        <location evidence="1">Membrane</location>
        <topology evidence="1">Multi-pass membrane protein</topology>
    </subcellularLocation>
</comment>
<keyword evidence="3 6" id="KW-1133">Transmembrane helix</keyword>
<keyword evidence="5" id="KW-0862">Zinc</keyword>
<feature type="binding site" evidence="5">
    <location>
        <position position="192"/>
    </location>
    <ligand>
        <name>Zn(2+)</name>
        <dbReference type="ChEBI" id="CHEBI:29105"/>
    </ligand>
</feature>